<evidence type="ECO:0000313" key="3">
    <source>
        <dbReference type="Proteomes" id="UP001500416"/>
    </source>
</evidence>
<comment type="caution">
    <text evidence="2">The sequence shown here is derived from an EMBL/GenBank/DDBJ whole genome shotgun (WGS) entry which is preliminary data.</text>
</comment>
<proteinExistence type="predicted"/>
<protein>
    <recommendedName>
        <fullName evidence="4">HTH cro/C1-type domain-containing protein</fullName>
    </recommendedName>
</protein>
<keyword evidence="1" id="KW-0472">Membrane</keyword>
<evidence type="ECO:0000313" key="2">
    <source>
        <dbReference type="EMBL" id="GAA0244961.1"/>
    </source>
</evidence>
<dbReference type="Proteomes" id="UP001500416">
    <property type="component" value="Unassembled WGS sequence"/>
</dbReference>
<name>A0ABP3DWB4_9PSEU</name>
<keyword evidence="3" id="KW-1185">Reference proteome</keyword>
<sequence>METNPAPADSVLGDWQPLSRAMDTAMAAATMPRLVEALDELRRERELSYARLGRKAQAVPGISRTSAHAVIKGKRDLDLALLRGFLVVCEVSSEERLRWLGAFDRLVRSAEPEIMVRATLPAAQVTAPAPAAPAHVDPPPRHDVAWPSLQSVRRAHPRKRRAPDHVHRHLPWLLIPGIGAPLCAILFMRYAIPVPTILGFFVLATLGLALWTVHLPGIDTGRRRGTPYVRKVRLEEDLDVFGPDRRAAPPVIGL</sequence>
<dbReference type="EMBL" id="BAAABU010000013">
    <property type="protein sequence ID" value="GAA0244961.1"/>
    <property type="molecule type" value="Genomic_DNA"/>
</dbReference>
<evidence type="ECO:0008006" key="4">
    <source>
        <dbReference type="Google" id="ProtNLM"/>
    </source>
</evidence>
<reference evidence="3" key="1">
    <citation type="journal article" date="2019" name="Int. J. Syst. Evol. Microbiol.">
        <title>The Global Catalogue of Microorganisms (GCM) 10K type strain sequencing project: providing services to taxonomists for standard genome sequencing and annotation.</title>
        <authorList>
            <consortium name="The Broad Institute Genomics Platform"/>
            <consortium name="The Broad Institute Genome Sequencing Center for Infectious Disease"/>
            <person name="Wu L."/>
            <person name="Ma J."/>
        </authorList>
    </citation>
    <scope>NUCLEOTIDE SEQUENCE [LARGE SCALE GENOMIC DNA]</scope>
    <source>
        <strain evidence="3">JCM 3380</strain>
    </source>
</reference>
<accession>A0ABP3DWB4</accession>
<feature type="transmembrane region" description="Helical" evidence="1">
    <location>
        <begin position="170"/>
        <end position="191"/>
    </location>
</feature>
<evidence type="ECO:0000256" key="1">
    <source>
        <dbReference type="SAM" id="Phobius"/>
    </source>
</evidence>
<organism evidence="2 3">
    <name type="scientific">Saccharothrix mutabilis subsp. mutabilis</name>
    <dbReference type="NCBI Taxonomy" id="66855"/>
    <lineage>
        <taxon>Bacteria</taxon>
        <taxon>Bacillati</taxon>
        <taxon>Actinomycetota</taxon>
        <taxon>Actinomycetes</taxon>
        <taxon>Pseudonocardiales</taxon>
        <taxon>Pseudonocardiaceae</taxon>
        <taxon>Saccharothrix</taxon>
    </lineage>
</organism>
<dbReference type="InterPro" id="IPR001387">
    <property type="entry name" value="Cro/C1-type_HTH"/>
</dbReference>
<feature type="transmembrane region" description="Helical" evidence="1">
    <location>
        <begin position="197"/>
        <end position="215"/>
    </location>
</feature>
<gene>
    <name evidence="2" type="ORF">GCM10010492_50370</name>
</gene>
<keyword evidence="1" id="KW-1133">Transmembrane helix</keyword>
<dbReference type="CDD" id="cd00093">
    <property type="entry name" value="HTH_XRE"/>
    <property type="match status" value="1"/>
</dbReference>
<keyword evidence="1" id="KW-0812">Transmembrane</keyword>